<dbReference type="InterPro" id="IPR013783">
    <property type="entry name" value="Ig-like_fold"/>
</dbReference>
<gene>
    <name evidence="3" type="ORF">MGAL_10B079042</name>
</gene>
<evidence type="ECO:0000256" key="1">
    <source>
        <dbReference type="SAM" id="MobiDB-lite"/>
    </source>
</evidence>
<dbReference type="OrthoDB" id="6133865at2759"/>
<evidence type="ECO:0000259" key="2">
    <source>
        <dbReference type="PROSITE" id="PS50835"/>
    </source>
</evidence>
<proteinExistence type="predicted"/>
<dbReference type="Gene3D" id="2.60.40.10">
    <property type="entry name" value="Immunoglobulins"/>
    <property type="match status" value="1"/>
</dbReference>
<accession>A0A8B6EL11</accession>
<protein>
    <recommendedName>
        <fullName evidence="2">Ig-like domain-containing protein</fullName>
    </recommendedName>
</protein>
<dbReference type="SUPFAM" id="SSF48726">
    <property type="entry name" value="Immunoglobulin"/>
    <property type="match status" value="1"/>
</dbReference>
<dbReference type="InterPro" id="IPR007110">
    <property type="entry name" value="Ig-like_dom"/>
</dbReference>
<feature type="domain" description="Ig-like" evidence="2">
    <location>
        <begin position="1"/>
        <end position="80"/>
    </location>
</feature>
<dbReference type="InterPro" id="IPR036179">
    <property type="entry name" value="Ig-like_dom_sf"/>
</dbReference>
<reference evidence="3" key="1">
    <citation type="submission" date="2018-11" db="EMBL/GenBank/DDBJ databases">
        <authorList>
            <person name="Alioto T."/>
            <person name="Alioto T."/>
        </authorList>
    </citation>
    <scope>NUCLEOTIDE SEQUENCE</scope>
</reference>
<organism evidence="3 4">
    <name type="scientific">Mytilus galloprovincialis</name>
    <name type="common">Mediterranean mussel</name>
    <dbReference type="NCBI Taxonomy" id="29158"/>
    <lineage>
        <taxon>Eukaryota</taxon>
        <taxon>Metazoa</taxon>
        <taxon>Spiralia</taxon>
        <taxon>Lophotrochozoa</taxon>
        <taxon>Mollusca</taxon>
        <taxon>Bivalvia</taxon>
        <taxon>Autobranchia</taxon>
        <taxon>Pteriomorphia</taxon>
        <taxon>Mytilida</taxon>
        <taxon>Mytiloidea</taxon>
        <taxon>Mytilidae</taxon>
        <taxon>Mytilinae</taxon>
        <taxon>Mytilus</taxon>
    </lineage>
</organism>
<dbReference type="AlphaFoldDB" id="A0A8B6EL11"/>
<sequence>MLLQCRNISGSIDSQWIRVNQNPQDGNAFTTTYAIGRDINPKMADRLSIVGEYTLVLSKVTFLDAGLYCCRVSRANATLHFCIDVEVEDYKMRHTIGRVVTSIKEQTKAGNHQITLLDETSTKGTEFKMFTAISSRTEPEQTPSIDQNFQNTSNITAGNNWAPNALHVQLTLASTNQSESTDTEETPGESLFDNVEPSSNSIYSEPNIAVSDSITQLSGDLESYPHHYDDCIPERHFNTLPFKIVENIPHIYDECGTAEQSLNVYEPLVKEKHTVEHVYL</sequence>
<evidence type="ECO:0000313" key="4">
    <source>
        <dbReference type="Proteomes" id="UP000596742"/>
    </source>
</evidence>
<feature type="region of interest" description="Disordered" evidence="1">
    <location>
        <begin position="174"/>
        <end position="204"/>
    </location>
</feature>
<dbReference type="Proteomes" id="UP000596742">
    <property type="component" value="Unassembled WGS sequence"/>
</dbReference>
<dbReference type="EMBL" id="UYJE01005194">
    <property type="protein sequence ID" value="VDI35017.1"/>
    <property type="molecule type" value="Genomic_DNA"/>
</dbReference>
<comment type="caution">
    <text evidence="3">The sequence shown here is derived from an EMBL/GenBank/DDBJ whole genome shotgun (WGS) entry which is preliminary data.</text>
</comment>
<dbReference type="PROSITE" id="PS50835">
    <property type="entry name" value="IG_LIKE"/>
    <property type="match status" value="1"/>
</dbReference>
<name>A0A8B6EL11_MYTGA</name>
<evidence type="ECO:0000313" key="3">
    <source>
        <dbReference type="EMBL" id="VDI35017.1"/>
    </source>
</evidence>
<keyword evidence="4" id="KW-1185">Reference proteome</keyword>